<evidence type="ECO:0000259" key="3">
    <source>
        <dbReference type="Pfam" id="PF01170"/>
    </source>
</evidence>
<dbReference type="Gene3D" id="3.30.2130.30">
    <property type="match status" value="1"/>
</dbReference>
<dbReference type="Gene3D" id="3.40.50.150">
    <property type="entry name" value="Vaccinia Virus protein VP39"/>
    <property type="match status" value="1"/>
</dbReference>
<keyword evidence="2" id="KW-0808">Transferase</keyword>
<dbReference type="Pfam" id="PF01170">
    <property type="entry name" value="UPF0020"/>
    <property type="match status" value="1"/>
</dbReference>
<dbReference type="GO" id="GO:0003723">
    <property type="term" value="F:RNA binding"/>
    <property type="evidence" value="ECO:0007669"/>
    <property type="project" value="InterPro"/>
</dbReference>
<dbReference type="Pfam" id="PF22020">
    <property type="entry name" value="RlmL_1st"/>
    <property type="match status" value="1"/>
</dbReference>
<protein>
    <submittedName>
        <fullName evidence="6">Putative N6-adenine-specific DNA methylase</fullName>
    </submittedName>
</protein>
<dbReference type="PANTHER" id="PTHR47313">
    <property type="entry name" value="RIBOSOMAL RNA LARGE SUBUNIT METHYLTRANSFERASE K/L"/>
    <property type="match status" value="1"/>
</dbReference>
<sequence length="369" mass="39253">MKSPLDIFLITAPGLEHFLGEEARAAGFTVTRIIPGGVSLKGGWPEVWRANLELRGATRVLVRMAEFPAHHLSQLDKRARKLPWSDWLRADVPVRVEATSRKSKIYHAGAAKERIETALKATLGAEIAEDAPVTVKLRIEDDLCTLSVDTSGASLHKRGLKEQVNKAPLRETLASLFLRAAGFDGAEPVADPMCGSGTFVIEAAERAAGLLPGRARGFAFEHLATFDPGACEAARPARRSGPPPGLRFAGSDRDQGAVAMSRANAERAGVAAFCSFACHPVTEAAPPDGPPGLVIVNPPYGLRIGAKSPLFGLYAAFGARMIAAFPGWRVAMVTSEAKLARAAGLPWRKPGAIVDHGGTKVRLWQTGPL</sequence>
<dbReference type="Pfam" id="PF02926">
    <property type="entry name" value="THUMP"/>
    <property type="match status" value="1"/>
</dbReference>
<dbReference type="InterPro" id="IPR053943">
    <property type="entry name" value="RlmKL-like_Mtase_CS"/>
</dbReference>
<name>A0A1N7K5P0_9RHOB</name>
<organism evidence="6 7">
    <name type="scientific">Roseivivax lentus</name>
    <dbReference type="NCBI Taxonomy" id="633194"/>
    <lineage>
        <taxon>Bacteria</taxon>
        <taxon>Pseudomonadati</taxon>
        <taxon>Pseudomonadota</taxon>
        <taxon>Alphaproteobacteria</taxon>
        <taxon>Rhodobacterales</taxon>
        <taxon>Roseobacteraceae</taxon>
        <taxon>Roseivivax</taxon>
    </lineage>
</organism>
<dbReference type="InterPro" id="IPR029063">
    <property type="entry name" value="SAM-dependent_MTases_sf"/>
</dbReference>
<accession>A0A1N7K5P0</accession>
<dbReference type="GO" id="GO:0070043">
    <property type="term" value="F:rRNA (guanine-N7-)-methyltransferase activity"/>
    <property type="evidence" value="ECO:0007669"/>
    <property type="project" value="TreeGrafter"/>
</dbReference>
<dbReference type="RefSeq" id="WP_076444598.1">
    <property type="nucleotide sequence ID" value="NZ_FTOQ01000001.1"/>
</dbReference>
<dbReference type="EMBL" id="FTOQ01000001">
    <property type="protein sequence ID" value="SIS56899.1"/>
    <property type="molecule type" value="Genomic_DNA"/>
</dbReference>
<dbReference type="OrthoDB" id="9809404at2"/>
<dbReference type="Proteomes" id="UP000186684">
    <property type="component" value="Unassembled WGS sequence"/>
</dbReference>
<reference evidence="7" key="1">
    <citation type="submission" date="2017-01" db="EMBL/GenBank/DDBJ databases">
        <authorList>
            <person name="Varghese N."/>
            <person name="Submissions S."/>
        </authorList>
    </citation>
    <scope>NUCLEOTIDE SEQUENCE [LARGE SCALE GENOMIC DNA]</scope>
    <source>
        <strain evidence="7">DSM 29430</strain>
    </source>
</reference>
<dbReference type="GO" id="GO:0008990">
    <property type="term" value="F:rRNA (guanine-N2-)-methyltransferase activity"/>
    <property type="evidence" value="ECO:0007669"/>
    <property type="project" value="TreeGrafter"/>
</dbReference>
<keyword evidence="1 6" id="KW-0489">Methyltransferase</keyword>
<evidence type="ECO:0000259" key="4">
    <source>
        <dbReference type="Pfam" id="PF02926"/>
    </source>
</evidence>
<dbReference type="AlphaFoldDB" id="A0A1N7K5P0"/>
<dbReference type="PROSITE" id="PS01261">
    <property type="entry name" value="UPF0020"/>
    <property type="match status" value="1"/>
</dbReference>
<feature type="domain" description="RlmL ferredoxin-like" evidence="5">
    <location>
        <begin position="7"/>
        <end position="61"/>
    </location>
</feature>
<evidence type="ECO:0000256" key="1">
    <source>
        <dbReference type="ARBA" id="ARBA00022603"/>
    </source>
</evidence>
<proteinExistence type="predicted"/>
<feature type="domain" description="Ribosomal RNA large subunit methyltransferase K/L-like methyltransferase" evidence="3">
    <location>
        <begin position="158"/>
        <end position="344"/>
    </location>
</feature>
<feature type="domain" description="THUMP" evidence="4">
    <location>
        <begin position="72"/>
        <end position="149"/>
    </location>
</feature>
<dbReference type="SUPFAM" id="SSF53335">
    <property type="entry name" value="S-adenosyl-L-methionine-dependent methyltransferases"/>
    <property type="match status" value="1"/>
</dbReference>
<dbReference type="InterPro" id="IPR004114">
    <property type="entry name" value="THUMP_dom"/>
</dbReference>
<dbReference type="InterPro" id="IPR000241">
    <property type="entry name" value="RlmKL-like_Mtase"/>
</dbReference>
<dbReference type="InterPro" id="IPR054170">
    <property type="entry name" value="RlmL_1st"/>
</dbReference>
<dbReference type="PANTHER" id="PTHR47313:SF1">
    <property type="entry name" value="RIBOSOMAL RNA LARGE SUBUNIT METHYLTRANSFERASE K_L"/>
    <property type="match status" value="1"/>
</dbReference>
<dbReference type="STRING" id="633194.SAMN05421759_101477"/>
<evidence type="ECO:0000259" key="5">
    <source>
        <dbReference type="Pfam" id="PF22020"/>
    </source>
</evidence>
<dbReference type="CDD" id="cd11715">
    <property type="entry name" value="THUMP_AdoMetMT"/>
    <property type="match status" value="1"/>
</dbReference>
<evidence type="ECO:0000313" key="7">
    <source>
        <dbReference type="Proteomes" id="UP000186684"/>
    </source>
</evidence>
<evidence type="ECO:0000256" key="2">
    <source>
        <dbReference type="ARBA" id="ARBA00022679"/>
    </source>
</evidence>
<gene>
    <name evidence="6" type="ORF">SAMN05421759_101477</name>
</gene>
<keyword evidence="7" id="KW-1185">Reference proteome</keyword>
<evidence type="ECO:0000313" key="6">
    <source>
        <dbReference type="EMBL" id="SIS56899.1"/>
    </source>
</evidence>